<sequence>MRRTLPLAGLVLALGLAACAGGGAGTATRGDRGSARPSLEQAAARLPEEVAAFGRGETIWHERDRPGLGVAVDYAGPGRSAVATVSLYDRGEPMVPQDITSAIIQQEIARAVQDALALADRRTSQDITEGARSTLPVPGQAPLQCVDLRGTYGRQPVQTLICLGAASGRFLKVQVTTPQRQVRPADPLPFVVGIAQAARG</sequence>
<evidence type="ECO:0008006" key="4">
    <source>
        <dbReference type="Google" id="ProtNLM"/>
    </source>
</evidence>
<evidence type="ECO:0000313" key="3">
    <source>
        <dbReference type="Proteomes" id="UP000689967"/>
    </source>
</evidence>
<feature type="signal peptide" evidence="1">
    <location>
        <begin position="1"/>
        <end position="20"/>
    </location>
</feature>
<keyword evidence="3" id="KW-1185">Reference proteome</keyword>
<organism evidence="2 3">
    <name type="scientific">Falsiroseomonas oleicola</name>
    <dbReference type="NCBI Taxonomy" id="2801474"/>
    <lineage>
        <taxon>Bacteria</taxon>
        <taxon>Pseudomonadati</taxon>
        <taxon>Pseudomonadota</taxon>
        <taxon>Alphaproteobacteria</taxon>
        <taxon>Acetobacterales</taxon>
        <taxon>Roseomonadaceae</taxon>
        <taxon>Falsiroseomonas</taxon>
    </lineage>
</organism>
<comment type="caution">
    <text evidence="2">The sequence shown here is derived from an EMBL/GenBank/DDBJ whole genome shotgun (WGS) entry which is preliminary data.</text>
</comment>
<dbReference type="EMBL" id="JAERQM010000006">
    <property type="protein sequence ID" value="MBU8546051.1"/>
    <property type="molecule type" value="Genomic_DNA"/>
</dbReference>
<evidence type="ECO:0000313" key="2">
    <source>
        <dbReference type="EMBL" id="MBU8546051.1"/>
    </source>
</evidence>
<feature type="chain" id="PRO_5046151418" description="Lipoprotein" evidence="1">
    <location>
        <begin position="21"/>
        <end position="200"/>
    </location>
</feature>
<dbReference type="PROSITE" id="PS51257">
    <property type="entry name" value="PROKAR_LIPOPROTEIN"/>
    <property type="match status" value="1"/>
</dbReference>
<dbReference type="RefSeq" id="WP_216878059.1">
    <property type="nucleotide sequence ID" value="NZ_JAERQM010000006.1"/>
</dbReference>
<reference evidence="2 3" key="1">
    <citation type="submission" date="2021-01" db="EMBL/GenBank/DDBJ databases">
        <title>Roseomonas sp. nov, a bacterium isolated from an oil production mixture in Yumen Oilfield.</title>
        <authorList>
            <person name="Wu D."/>
        </authorList>
    </citation>
    <scope>NUCLEOTIDE SEQUENCE [LARGE SCALE GENOMIC DNA]</scope>
    <source>
        <strain evidence="2 3">ROY-5-3</strain>
    </source>
</reference>
<protein>
    <recommendedName>
        <fullName evidence="4">Lipoprotein</fullName>
    </recommendedName>
</protein>
<evidence type="ECO:0000256" key="1">
    <source>
        <dbReference type="SAM" id="SignalP"/>
    </source>
</evidence>
<accession>A0ABS6HCH8</accession>
<keyword evidence="1" id="KW-0732">Signal</keyword>
<dbReference type="Proteomes" id="UP000689967">
    <property type="component" value="Unassembled WGS sequence"/>
</dbReference>
<proteinExistence type="predicted"/>
<gene>
    <name evidence="2" type="ORF">JJQ90_20175</name>
</gene>
<name>A0ABS6HCH8_9PROT</name>